<dbReference type="Pfam" id="PF01569">
    <property type="entry name" value="PAP2"/>
    <property type="match status" value="1"/>
</dbReference>
<evidence type="ECO:0000256" key="1">
    <source>
        <dbReference type="SAM" id="Phobius"/>
    </source>
</evidence>
<feature type="transmembrane region" description="Helical" evidence="1">
    <location>
        <begin position="189"/>
        <end position="208"/>
    </location>
</feature>
<accession>A0A7X1NBN6</accession>
<dbReference type="PANTHER" id="PTHR14969:SF13">
    <property type="entry name" value="AT30094P"/>
    <property type="match status" value="1"/>
</dbReference>
<feature type="transmembrane region" description="Helical" evidence="1">
    <location>
        <begin position="214"/>
        <end position="235"/>
    </location>
</feature>
<protein>
    <submittedName>
        <fullName evidence="3">Phosphatase PAP2 family protein</fullName>
    </submittedName>
</protein>
<feature type="domain" description="Phosphatidic acid phosphatase type 2/haloperoxidase" evidence="2">
    <location>
        <begin position="118"/>
        <end position="229"/>
    </location>
</feature>
<feature type="transmembrane region" description="Helical" evidence="1">
    <location>
        <begin position="160"/>
        <end position="177"/>
    </location>
</feature>
<evidence type="ECO:0000259" key="2">
    <source>
        <dbReference type="SMART" id="SM00014"/>
    </source>
</evidence>
<proteinExistence type="predicted"/>
<organism evidence="3 4">
    <name type="scientific">Paraburkholderia franconis</name>
    <dbReference type="NCBI Taxonomy" id="2654983"/>
    <lineage>
        <taxon>Bacteria</taxon>
        <taxon>Pseudomonadati</taxon>
        <taxon>Pseudomonadota</taxon>
        <taxon>Betaproteobacteria</taxon>
        <taxon>Burkholderiales</taxon>
        <taxon>Burkholderiaceae</taxon>
        <taxon>Paraburkholderia</taxon>
    </lineage>
</organism>
<dbReference type="SMART" id="SM00014">
    <property type="entry name" value="acidPPc"/>
    <property type="match status" value="1"/>
</dbReference>
<feature type="transmembrane region" description="Helical" evidence="1">
    <location>
        <begin position="119"/>
        <end position="140"/>
    </location>
</feature>
<name>A0A7X1NBN6_9BURK</name>
<feature type="transmembrane region" description="Helical" evidence="1">
    <location>
        <begin position="34"/>
        <end position="55"/>
    </location>
</feature>
<evidence type="ECO:0000313" key="3">
    <source>
        <dbReference type="EMBL" id="MPW18940.1"/>
    </source>
</evidence>
<gene>
    <name evidence="3" type="ORF">GCT13_19060</name>
</gene>
<dbReference type="CDD" id="cd03392">
    <property type="entry name" value="PAP2_like_2"/>
    <property type="match status" value="1"/>
</dbReference>
<dbReference type="InterPro" id="IPR036938">
    <property type="entry name" value="PAP2/HPO_sf"/>
</dbReference>
<evidence type="ECO:0000313" key="4">
    <source>
        <dbReference type="Proteomes" id="UP000484381"/>
    </source>
</evidence>
<sequence length="274" mass="30642">MLFGKLLRLFSHIDPKPDESNRPDWRFVLHRTGFAKSLVTVVLVFGGIWLFFGILEDIISEDPLVTVDRVLHDGMQGLRVPVLDHLMVAVSELGDAAVTLPVSLAVLVVLVYRREWRTAAYWIVALATADAAVKLFKFAVQRLRPMSIYDGVESFSFPSSHATLSVVVYGFLTYLVCRGRQRDAQLRIAVASGSIIALISLSRLYLGVHWFSDVLAGLSLGTAWIAFLSVAHHLLDRDRQSCHVLWVVALATFLTSATIYISLRHSVDFIRYAM</sequence>
<dbReference type="Gene3D" id="1.20.144.10">
    <property type="entry name" value="Phosphatidic acid phosphatase type 2/haloperoxidase"/>
    <property type="match status" value="1"/>
</dbReference>
<reference evidence="3 4" key="1">
    <citation type="submission" date="2019-10" db="EMBL/GenBank/DDBJ databases">
        <title>Paraburkholderia sp. isolated from nodules of Mimosa pudica from Brazilian Atlantic Forest soils.</title>
        <authorList>
            <person name="Paulitsch F."/>
            <person name="Hungria M."/>
            <person name="Dall'Agnol R."/>
        </authorList>
    </citation>
    <scope>NUCLEOTIDE SEQUENCE [LARGE SCALE GENOMIC DNA]</scope>
    <source>
        <strain evidence="3 4">CNPSo 3157</strain>
    </source>
</reference>
<feature type="transmembrane region" description="Helical" evidence="1">
    <location>
        <begin position="93"/>
        <end position="112"/>
    </location>
</feature>
<dbReference type="PANTHER" id="PTHR14969">
    <property type="entry name" value="SPHINGOSINE-1-PHOSPHATE PHOSPHOHYDROLASE"/>
    <property type="match status" value="1"/>
</dbReference>
<dbReference type="EMBL" id="WHNP01000016">
    <property type="protein sequence ID" value="MPW18940.1"/>
    <property type="molecule type" value="Genomic_DNA"/>
</dbReference>
<feature type="transmembrane region" description="Helical" evidence="1">
    <location>
        <begin position="244"/>
        <end position="263"/>
    </location>
</feature>
<dbReference type="Proteomes" id="UP000484381">
    <property type="component" value="Unassembled WGS sequence"/>
</dbReference>
<keyword evidence="1" id="KW-0472">Membrane</keyword>
<keyword evidence="4" id="KW-1185">Reference proteome</keyword>
<dbReference type="AlphaFoldDB" id="A0A7X1NBN6"/>
<dbReference type="InterPro" id="IPR000326">
    <property type="entry name" value="PAP2/HPO"/>
</dbReference>
<keyword evidence="1" id="KW-1133">Transmembrane helix</keyword>
<comment type="caution">
    <text evidence="3">The sequence shown here is derived from an EMBL/GenBank/DDBJ whole genome shotgun (WGS) entry which is preliminary data.</text>
</comment>
<dbReference type="SUPFAM" id="SSF48317">
    <property type="entry name" value="Acid phosphatase/Vanadium-dependent haloperoxidase"/>
    <property type="match status" value="1"/>
</dbReference>
<keyword evidence="1" id="KW-0812">Transmembrane</keyword>